<dbReference type="RefSeq" id="WP_104977404.1">
    <property type="nucleotide sequence ID" value="NZ_CP012673.1"/>
</dbReference>
<dbReference type="EMBL" id="CP012673">
    <property type="protein sequence ID" value="AUX39442.1"/>
    <property type="molecule type" value="Genomic_DNA"/>
</dbReference>
<evidence type="ECO:0000313" key="2">
    <source>
        <dbReference type="Proteomes" id="UP000238348"/>
    </source>
</evidence>
<proteinExistence type="predicted"/>
<sequence>MTRTGSTSRWFKIDITDHENSTYEISYTASLTSPPGMDFDLFVYTGDRSAPDCLASGVKGTGSPESVTDVWSDFPALETNRWLSIEVRYVSGTACGSDATWTLTIIGNTAGNP</sequence>
<dbReference type="AlphaFoldDB" id="A0A2L0EJH1"/>
<gene>
    <name evidence="1" type="ORF">SOCE26_008340</name>
</gene>
<name>A0A2L0EJH1_SORCE</name>
<accession>A0A2L0EJH1</accession>
<dbReference type="Proteomes" id="UP000238348">
    <property type="component" value="Chromosome"/>
</dbReference>
<protein>
    <submittedName>
        <fullName evidence="1">Uncharacterized protein</fullName>
    </submittedName>
</protein>
<reference evidence="1 2" key="1">
    <citation type="submission" date="2015-09" db="EMBL/GenBank/DDBJ databases">
        <title>Sorangium comparison.</title>
        <authorList>
            <person name="Zaburannyi N."/>
            <person name="Bunk B."/>
            <person name="Overmann J."/>
            <person name="Mueller R."/>
        </authorList>
    </citation>
    <scope>NUCLEOTIDE SEQUENCE [LARGE SCALE GENOMIC DNA]</scope>
    <source>
        <strain evidence="1 2">So ce26</strain>
    </source>
</reference>
<dbReference type="OrthoDB" id="5520768at2"/>
<organism evidence="1 2">
    <name type="scientific">Sorangium cellulosum</name>
    <name type="common">Polyangium cellulosum</name>
    <dbReference type="NCBI Taxonomy" id="56"/>
    <lineage>
        <taxon>Bacteria</taxon>
        <taxon>Pseudomonadati</taxon>
        <taxon>Myxococcota</taxon>
        <taxon>Polyangia</taxon>
        <taxon>Polyangiales</taxon>
        <taxon>Polyangiaceae</taxon>
        <taxon>Sorangium</taxon>
    </lineage>
</organism>
<evidence type="ECO:0000313" key="1">
    <source>
        <dbReference type="EMBL" id="AUX39442.1"/>
    </source>
</evidence>